<dbReference type="SUPFAM" id="SSF81383">
    <property type="entry name" value="F-box domain"/>
    <property type="match status" value="1"/>
</dbReference>
<sequence>MVSHISDHQQERNNSSSILDIHSDIFSNHILTRLDGSSLVSTGSASSELNKFCKDENLWKNICNSTWPSTDDRRLLDIIAAFPAGYRSFFSDCYPSLDHSAKPKVQLVDREIEGRQSLSKISELISAVDIRYDNNLIYSKVQSTETSTDWFLSSPFRVDLLDPKETIPTPVPVLEGNKDLFRSQLDQNLTLSWILVDPVSQRAANLSTLTPVSVERHWLDEDIHAHYVTSLPGLFAGESSEVVQCSILVVCGGTGGDLQIKEVSLLVQDMDGKSLNGRESVAILHEAMEGQRKRKGKREEERERYQELMEMRREMGERKQRRERMMDMVCMLTGVSIFMAFCGFLWLR</sequence>
<organism evidence="2 3">
    <name type="scientific">Daucus carota subsp. sativus</name>
    <name type="common">Carrot</name>
    <dbReference type="NCBI Taxonomy" id="79200"/>
    <lineage>
        <taxon>Eukaryota</taxon>
        <taxon>Viridiplantae</taxon>
        <taxon>Streptophyta</taxon>
        <taxon>Embryophyta</taxon>
        <taxon>Tracheophyta</taxon>
        <taxon>Spermatophyta</taxon>
        <taxon>Magnoliopsida</taxon>
        <taxon>eudicotyledons</taxon>
        <taxon>Gunneridae</taxon>
        <taxon>Pentapetalae</taxon>
        <taxon>asterids</taxon>
        <taxon>campanulids</taxon>
        <taxon>Apiales</taxon>
        <taxon>Apiaceae</taxon>
        <taxon>Apioideae</taxon>
        <taxon>Scandiceae</taxon>
        <taxon>Daucinae</taxon>
        <taxon>Daucus</taxon>
        <taxon>Daucus sect. Daucus</taxon>
    </lineage>
</organism>
<reference evidence="2" key="1">
    <citation type="journal article" date="2016" name="Nat. Genet.">
        <title>A high-quality carrot genome assembly provides new insights into carotenoid accumulation and asterid genome evolution.</title>
        <authorList>
            <person name="Iorizzo M."/>
            <person name="Ellison S."/>
            <person name="Senalik D."/>
            <person name="Zeng P."/>
            <person name="Satapoomin P."/>
            <person name="Huang J."/>
            <person name="Bowman M."/>
            <person name="Iovene M."/>
            <person name="Sanseverino W."/>
            <person name="Cavagnaro P."/>
            <person name="Yildiz M."/>
            <person name="Macko-Podgorni A."/>
            <person name="Moranska E."/>
            <person name="Grzebelus E."/>
            <person name="Grzebelus D."/>
            <person name="Ashrafi H."/>
            <person name="Zheng Z."/>
            <person name="Cheng S."/>
            <person name="Spooner D."/>
            <person name="Van Deynze A."/>
            <person name="Simon P."/>
        </authorList>
    </citation>
    <scope>NUCLEOTIDE SEQUENCE</scope>
    <source>
        <tissue evidence="2">Leaf</tissue>
    </source>
</reference>
<evidence type="ECO:0000313" key="2">
    <source>
        <dbReference type="EMBL" id="WOG87727.1"/>
    </source>
</evidence>
<dbReference type="KEGG" id="dcr:108206567"/>
<dbReference type="InterPro" id="IPR045283">
    <property type="entry name" value="AT3G44326-like"/>
</dbReference>
<evidence type="ECO:0000256" key="1">
    <source>
        <dbReference type="SAM" id="Phobius"/>
    </source>
</evidence>
<keyword evidence="1" id="KW-0472">Membrane</keyword>
<evidence type="ECO:0008006" key="4">
    <source>
        <dbReference type="Google" id="ProtNLM"/>
    </source>
</evidence>
<name>A0AAF0WD29_DAUCS</name>
<dbReference type="PANTHER" id="PTHR33736:SF18">
    <property type="entry name" value="F-BOX DOMAIN-CONTAINING PROTEIN"/>
    <property type="match status" value="1"/>
</dbReference>
<gene>
    <name evidence="2" type="ORF">DCAR_0206958</name>
</gene>
<protein>
    <recommendedName>
        <fullName evidence="4">F-box domain-containing protein</fullName>
    </recommendedName>
</protein>
<keyword evidence="3" id="KW-1185">Reference proteome</keyword>
<dbReference type="InterPro" id="IPR036047">
    <property type="entry name" value="F-box-like_dom_sf"/>
</dbReference>
<keyword evidence="1" id="KW-1133">Transmembrane helix</keyword>
<reference evidence="2" key="2">
    <citation type="submission" date="2022-03" db="EMBL/GenBank/DDBJ databases">
        <title>Draft title - Genomic analysis of global carrot germplasm unveils the trajectory of domestication and the origin of high carotenoid orange carrot.</title>
        <authorList>
            <person name="Iorizzo M."/>
            <person name="Ellison S."/>
            <person name="Senalik D."/>
            <person name="Macko-Podgorni A."/>
            <person name="Grzebelus D."/>
            <person name="Bostan H."/>
            <person name="Rolling W."/>
            <person name="Curaba J."/>
            <person name="Simon P."/>
        </authorList>
    </citation>
    <scope>NUCLEOTIDE SEQUENCE</scope>
    <source>
        <tissue evidence="2">Leaf</tissue>
    </source>
</reference>
<accession>A0AAF0WD29</accession>
<feature type="transmembrane region" description="Helical" evidence="1">
    <location>
        <begin position="328"/>
        <end position="347"/>
    </location>
</feature>
<dbReference type="Gene3D" id="1.20.1280.50">
    <property type="match status" value="1"/>
</dbReference>
<proteinExistence type="predicted"/>
<dbReference type="Proteomes" id="UP000077755">
    <property type="component" value="Chromosome 2"/>
</dbReference>
<dbReference type="PANTHER" id="PTHR33736">
    <property type="entry name" value="F-BOX PROTEIN-RELATED"/>
    <property type="match status" value="1"/>
</dbReference>
<keyword evidence="1" id="KW-0812">Transmembrane</keyword>
<evidence type="ECO:0000313" key="3">
    <source>
        <dbReference type="Proteomes" id="UP000077755"/>
    </source>
</evidence>
<dbReference type="AlphaFoldDB" id="A0AAF0WD29"/>
<dbReference type="EMBL" id="CP093344">
    <property type="protein sequence ID" value="WOG87727.1"/>
    <property type="molecule type" value="Genomic_DNA"/>
</dbReference>